<sequence length="623" mass="69407">MADSPLTLEEAIRKLTTHQISLAKTLQTMALKLDELLHRLPPMLPDPTTSSPSPTPTASPVTTHKIKLDVPRFDGTDPLGWIFKITQFFEYNQTPENERLTALQTHFAPSQYEDPTGILFKLTQRGTVAEYLSAFEDLANHMIGLPPPFLLSCFVSGLTPEIRREVQAHQPLTLVQAAGLARLQEEKILDARLHLRPKPPPPLPSPSLGQPFPLRTINPSPTPLLPTPSCPPPPTVKRLTSEELATHRERGLCFNCDERYHRGHQCSSRVFLLISEDEDSFSPQIEQPNPQPEPKPDPADPYPAQISFNSIAGNVAPETLRFMGAIGDRHVVLLVDGGSTHNFIQHQLVSQLGLTPRTTTPLRVMVGTFVELKGDTETTQSSLSSSQFHRLLHIQPESLYLHVTDLQEDDPSVVAPAIDPIIQELIDRFHLLLRPRSIFHRRGPQITKQEIETQVELMLQKGLIQPSNSSFSSPVLTRALENPAALYLLFLLPPEICWKPLGRHPHCPTFISILSETARWNPQNLLSKKSRRKPYIAVGTVGRRKPYTALGTVVGAQSSKLSTLPVNKLIVLYVVFKLDESYTLSKVSILAGDGFHNLKEIKTVELVKPTGWVYLSLSGADPR</sequence>
<dbReference type="Pfam" id="PF03256">
    <property type="entry name" value="ANAPC10"/>
    <property type="match status" value="1"/>
</dbReference>
<evidence type="ECO:0000313" key="4">
    <source>
        <dbReference type="Proteomes" id="UP000289340"/>
    </source>
</evidence>
<dbReference type="Proteomes" id="UP000289340">
    <property type="component" value="Chromosome 14"/>
</dbReference>
<feature type="region of interest" description="Disordered" evidence="1">
    <location>
        <begin position="41"/>
        <end position="63"/>
    </location>
</feature>
<dbReference type="CDD" id="cd00303">
    <property type="entry name" value="retropepsin_like"/>
    <property type="match status" value="1"/>
</dbReference>
<dbReference type="SUPFAM" id="SSF49785">
    <property type="entry name" value="Galactose-binding domain-like"/>
    <property type="match status" value="1"/>
</dbReference>
<keyword evidence="4" id="KW-1185">Reference proteome</keyword>
<dbReference type="InterPro" id="IPR032567">
    <property type="entry name" value="RTL1-rel"/>
</dbReference>
<dbReference type="Gene3D" id="2.60.120.260">
    <property type="entry name" value="Galactose-binding domain-like"/>
    <property type="match status" value="1"/>
</dbReference>
<feature type="region of interest" description="Disordered" evidence="1">
    <location>
        <begin position="196"/>
        <end position="233"/>
    </location>
</feature>
<accession>A0A445H703</accession>
<dbReference type="PANTHER" id="PTHR15503">
    <property type="entry name" value="LDOC1 RELATED"/>
    <property type="match status" value="1"/>
</dbReference>
<comment type="caution">
    <text evidence="3">The sequence shown here is derived from an EMBL/GenBank/DDBJ whole genome shotgun (WGS) entry which is preliminary data.</text>
</comment>
<feature type="compositionally biased region" description="Pro residues" evidence="1">
    <location>
        <begin position="220"/>
        <end position="233"/>
    </location>
</feature>
<evidence type="ECO:0000313" key="3">
    <source>
        <dbReference type="EMBL" id="RZB69356.1"/>
    </source>
</evidence>
<organism evidence="3 4">
    <name type="scientific">Glycine soja</name>
    <name type="common">Wild soybean</name>
    <dbReference type="NCBI Taxonomy" id="3848"/>
    <lineage>
        <taxon>Eukaryota</taxon>
        <taxon>Viridiplantae</taxon>
        <taxon>Streptophyta</taxon>
        <taxon>Embryophyta</taxon>
        <taxon>Tracheophyta</taxon>
        <taxon>Spermatophyta</taxon>
        <taxon>Magnoliopsida</taxon>
        <taxon>eudicotyledons</taxon>
        <taxon>Gunneridae</taxon>
        <taxon>Pentapetalae</taxon>
        <taxon>rosids</taxon>
        <taxon>fabids</taxon>
        <taxon>Fabales</taxon>
        <taxon>Fabaceae</taxon>
        <taxon>Papilionoideae</taxon>
        <taxon>50 kb inversion clade</taxon>
        <taxon>NPAAA clade</taxon>
        <taxon>indigoferoid/millettioid clade</taxon>
        <taxon>Phaseoleae</taxon>
        <taxon>Glycine</taxon>
        <taxon>Glycine subgen. Soja</taxon>
    </lineage>
</organism>
<evidence type="ECO:0000259" key="2">
    <source>
        <dbReference type="Pfam" id="PF03256"/>
    </source>
</evidence>
<evidence type="ECO:0000256" key="1">
    <source>
        <dbReference type="SAM" id="MobiDB-lite"/>
    </source>
</evidence>
<dbReference type="InterPro" id="IPR008979">
    <property type="entry name" value="Galactose-bd-like_sf"/>
</dbReference>
<feature type="compositionally biased region" description="Low complexity" evidence="1">
    <location>
        <begin position="46"/>
        <end position="63"/>
    </location>
</feature>
<protein>
    <submittedName>
        <fullName evidence="3">Anaphase-promoting complex subunit 10</fullName>
    </submittedName>
</protein>
<reference evidence="3 4" key="1">
    <citation type="submission" date="2018-09" db="EMBL/GenBank/DDBJ databases">
        <title>A high-quality reference genome of wild soybean provides a powerful tool to mine soybean genomes.</title>
        <authorList>
            <person name="Xie M."/>
            <person name="Chung C.Y.L."/>
            <person name="Li M.-W."/>
            <person name="Wong F.-L."/>
            <person name="Chan T.-F."/>
            <person name="Lam H.-M."/>
        </authorList>
    </citation>
    <scope>NUCLEOTIDE SEQUENCE [LARGE SCALE GENOMIC DNA]</scope>
    <source>
        <strain evidence="4">cv. W05</strain>
        <tissue evidence="3">Hypocotyl of etiolated seedlings</tissue>
    </source>
</reference>
<feature type="domain" description="DOC" evidence="2">
    <location>
        <begin position="568"/>
        <end position="619"/>
    </location>
</feature>
<dbReference type="EMBL" id="QZWG01000014">
    <property type="protein sequence ID" value="RZB69356.1"/>
    <property type="molecule type" value="Genomic_DNA"/>
</dbReference>
<name>A0A445H703_GLYSO</name>
<gene>
    <name evidence="3" type="ORF">D0Y65_038925</name>
</gene>
<dbReference type="PANTHER" id="PTHR15503:SF22">
    <property type="entry name" value="TRANSPOSON TY3-I GAG POLYPROTEIN"/>
    <property type="match status" value="1"/>
</dbReference>
<dbReference type="Gene3D" id="3.10.10.10">
    <property type="entry name" value="HIV Type 1 Reverse Transcriptase, subunit A, domain 1"/>
    <property type="match status" value="1"/>
</dbReference>
<proteinExistence type="predicted"/>
<dbReference type="AlphaFoldDB" id="A0A445H703"/>
<feature type="region of interest" description="Disordered" evidence="1">
    <location>
        <begin position="280"/>
        <end position="304"/>
    </location>
</feature>
<dbReference type="InterPro" id="IPR004939">
    <property type="entry name" value="APC_su10/DOC_dom"/>
</dbReference>